<dbReference type="HOGENOM" id="CLU_031632_1_0_6"/>
<dbReference type="EMBL" id="FO203512">
    <property type="protein sequence ID" value="CCK74719.1"/>
    <property type="molecule type" value="Genomic_DNA"/>
</dbReference>
<dbReference type="SUPFAM" id="SSF48173">
    <property type="entry name" value="Cryptochrome/photolyase FAD-binding domain"/>
    <property type="match status" value="1"/>
</dbReference>
<keyword evidence="1" id="KW-0456">Lyase</keyword>
<dbReference type="KEGG" id="oai:OLEAN_C05430"/>
<sequence>MRRLYLILGDQLDRDSLIFNDVDIENDCFWMAEVHEESTHVWSHKQRIALFLSGMRHFAQELREKGLPLWYHSLTDAKFDNLAEALAHTITTEQPQEVWCVRPGDYRVFESLVNTCKQYDVPFKQLNDQHFLSTPKEFKQWADGKKQLRLEYWYRELRKKYQILMEDNQMPLGGKWNYDQSNRKSFKKEGPKSVPKTLSWQADEITQTVIELVNEKFSDHPGTLDQLHWPVIPAQAEQALVRFFEDCLENFGDYQDAMWMDEPFLNHSLISSALNMKLLHPLQVIQTAEYYHREKKAPLEAVEGFIRQILGWREYVRGLYWMHMPGWLDMNALQANQDLPDFYWTGETDMTCMSQSIKQTLTYGYAHHIQRLMVTGLFSLMYGVDPKKIHQWYLAVYVDAVEWVELPNTLGMSQYSDNGIMASKPYVASGNYINKMSNYCKNCRFKPSEAVGDDACPFTTLFWTFLDTHAETFKNNPRMGFMLKNLERKTEKEIADIKAQAIKIRHSIAQNKH</sequence>
<organism evidence="1 2">
    <name type="scientific">Oleispira antarctica RB-8</name>
    <dbReference type="NCBI Taxonomy" id="698738"/>
    <lineage>
        <taxon>Bacteria</taxon>
        <taxon>Pseudomonadati</taxon>
        <taxon>Pseudomonadota</taxon>
        <taxon>Gammaproteobacteria</taxon>
        <taxon>Oceanospirillales</taxon>
        <taxon>Oceanospirillaceae</taxon>
        <taxon>Oleispira</taxon>
    </lineage>
</organism>
<dbReference type="PATRIC" id="fig|698738.3.peg.559"/>
<dbReference type="Pfam" id="PF04244">
    <property type="entry name" value="DPRP"/>
    <property type="match status" value="1"/>
</dbReference>
<dbReference type="InterPro" id="IPR014729">
    <property type="entry name" value="Rossmann-like_a/b/a_fold"/>
</dbReference>
<accession>R4YRI2</accession>
<keyword evidence="2" id="KW-1185">Reference proteome</keyword>
<dbReference type="Gene3D" id="1.25.40.80">
    <property type="match status" value="1"/>
</dbReference>
<dbReference type="InterPro" id="IPR007357">
    <property type="entry name" value="PhrB-like"/>
</dbReference>
<dbReference type="AlphaFoldDB" id="R4YRI2"/>
<dbReference type="Proteomes" id="UP000032749">
    <property type="component" value="Chromosome"/>
</dbReference>
<dbReference type="Gene3D" id="1.10.10.1710">
    <property type="entry name" value="Deoxyribodipyrimidine photolyase-related"/>
    <property type="match status" value="1"/>
</dbReference>
<dbReference type="Gene3D" id="1.10.579.10">
    <property type="entry name" value="DNA Cyclobutane Dipyrimidine Photolyase, subunit A, domain 3"/>
    <property type="match status" value="1"/>
</dbReference>
<dbReference type="PANTHER" id="PTHR38657:SF1">
    <property type="entry name" value="SLR1343 PROTEIN"/>
    <property type="match status" value="1"/>
</dbReference>
<dbReference type="PANTHER" id="PTHR38657">
    <property type="entry name" value="SLR1343 PROTEIN"/>
    <property type="match status" value="1"/>
</dbReference>
<dbReference type="InterPro" id="IPR036134">
    <property type="entry name" value="Crypto/Photolyase_FAD-like_sf"/>
</dbReference>
<dbReference type="GO" id="GO:0016829">
    <property type="term" value="F:lyase activity"/>
    <property type="evidence" value="ECO:0007669"/>
    <property type="project" value="UniProtKB-KW"/>
</dbReference>
<evidence type="ECO:0000313" key="2">
    <source>
        <dbReference type="Proteomes" id="UP000032749"/>
    </source>
</evidence>
<evidence type="ECO:0000313" key="1">
    <source>
        <dbReference type="EMBL" id="CCK74719.1"/>
    </source>
</evidence>
<name>R4YRI2_OLEAN</name>
<dbReference type="OrthoDB" id="5288100at2"/>
<dbReference type="InterPro" id="IPR052551">
    <property type="entry name" value="UV-DNA_repair_photolyase"/>
</dbReference>
<protein>
    <submittedName>
        <fullName evidence="1">Deoxyribodipyrimidine photolyase-related protein</fullName>
    </submittedName>
</protein>
<dbReference type="STRING" id="698738.OLEAN_C05430"/>
<gene>
    <name evidence="1" type="ORF">OLEAN_C05430</name>
</gene>
<reference evidence="1 2" key="1">
    <citation type="journal article" date="2013" name="Nat. Commun.">
        <title>Genome sequence and functional genomic analysis of the oil-degrading bacterium Oleispira antarctica.</title>
        <authorList>
            <person name="Kube M."/>
            <person name="Chernikova T.N."/>
            <person name="Al-Ramahi Y."/>
            <person name="Beloqui A."/>
            <person name="Lopez-Cortez N."/>
            <person name="Guazzaroni M.E."/>
            <person name="Heipieper H.J."/>
            <person name="Klages S."/>
            <person name="Kotsyurbenko O.R."/>
            <person name="Langer I."/>
            <person name="Nechitaylo T.Y."/>
            <person name="Lunsdorf H."/>
            <person name="Fernandez M."/>
            <person name="Juarez S."/>
            <person name="Ciordia S."/>
            <person name="Singer A."/>
            <person name="Kagan O."/>
            <person name="Egorova O."/>
            <person name="Petit P.A."/>
            <person name="Stogios P."/>
            <person name="Kim Y."/>
            <person name="Tchigvintsev A."/>
            <person name="Flick R."/>
            <person name="Denaro R."/>
            <person name="Genovese M."/>
            <person name="Albar J.P."/>
            <person name="Reva O.N."/>
            <person name="Martinez-Gomariz M."/>
            <person name="Tran H."/>
            <person name="Ferrer M."/>
            <person name="Savchenko A."/>
            <person name="Yakunin A.F."/>
            <person name="Yakimov M.M."/>
            <person name="Golyshina O.V."/>
            <person name="Reinhardt R."/>
            <person name="Golyshin P.N."/>
        </authorList>
    </citation>
    <scope>NUCLEOTIDE SEQUENCE [LARGE SCALE GENOMIC DNA]</scope>
</reference>
<dbReference type="Gene3D" id="3.40.50.620">
    <property type="entry name" value="HUPs"/>
    <property type="match status" value="1"/>
</dbReference>
<proteinExistence type="predicted"/>